<dbReference type="AlphaFoldDB" id="A0A267G7T6"/>
<name>A0A267G7T6_9PLAT</name>
<keyword evidence="5 11" id="KW-0812">Transmembrane</keyword>
<evidence type="ECO:0000313" key="13">
    <source>
        <dbReference type="Proteomes" id="UP000215902"/>
    </source>
</evidence>
<keyword evidence="3 11" id="KW-0328">Glycosyltransferase</keyword>
<evidence type="ECO:0000256" key="9">
    <source>
        <dbReference type="ARBA" id="ARBA00023136"/>
    </source>
</evidence>
<evidence type="ECO:0000256" key="10">
    <source>
        <dbReference type="ARBA" id="ARBA00023180"/>
    </source>
</evidence>
<dbReference type="InterPro" id="IPR002659">
    <property type="entry name" value="Glyco_trans_31"/>
</dbReference>
<dbReference type="FunFam" id="3.90.550.50:FF:000001">
    <property type="entry name" value="Hexosyltransferase"/>
    <property type="match status" value="1"/>
</dbReference>
<dbReference type="EMBL" id="NIVC01000501">
    <property type="protein sequence ID" value="PAA82036.1"/>
    <property type="molecule type" value="Genomic_DNA"/>
</dbReference>
<dbReference type="GO" id="GO:0008194">
    <property type="term" value="F:UDP-glycosyltransferase activity"/>
    <property type="evidence" value="ECO:0007669"/>
    <property type="project" value="TreeGrafter"/>
</dbReference>
<dbReference type="GO" id="GO:0006493">
    <property type="term" value="P:protein O-linked glycosylation"/>
    <property type="evidence" value="ECO:0007669"/>
    <property type="project" value="TreeGrafter"/>
</dbReference>
<dbReference type="OrthoDB" id="2139606at2759"/>
<evidence type="ECO:0000256" key="6">
    <source>
        <dbReference type="ARBA" id="ARBA00022968"/>
    </source>
</evidence>
<gene>
    <name evidence="12" type="ORF">BOX15_Mlig004155g1</name>
</gene>
<evidence type="ECO:0000313" key="12">
    <source>
        <dbReference type="EMBL" id="PAA82036.1"/>
    </source>
</evidence>
<keyword evidence="10" id="KW-0325">Glycoprotein</keyword>
<accession>A0A267G7T6</accession>
<dbReference type="SUPFAM" id="SSF53448">
    <property type="entry name" value="Nucleotide-diphospho-sugar transferases"/>
    <property type="match status" value="1"/>
</dbReference>
<comment type="similarity">
    <text evidence="2 11">Belongs to the glycosyltransferase 31 family.</text>
</comment>
<evidence type="ECO:0000256" key="4">
    <source>
        <dbReference type="ARBA" id="ARBA00022679"/>
    </source>
</evidence>
<keyword evidence="6 11" id="KW-0735">Signal-anchor</keyword>
<evidence type="ECO:0000256" key="5">
    <source>
        <dbReference type="ARBA" id="ARBA00022692"/>
    </source>
</evidence>
<dbReference type="GO" id="GO:0000139">
    <property type="term" value="C:Golgi membrane"/>
    <property type="evidence" value="ECO:0007669"/>
    <property type="project" value="UniProtKB-SubCell"/>
</dbReference>
<keyword evidence="7 11" id="KW-1133">Transmembrane helix</keyword>
<feature type="non-terminal residue" evidence="12">
    <location>
        <position position="1"/>
    </location>
</feature>
<evidence type="ECO:0000256" key="11">
    <source>
        <dbReference type="RuleBase" id="RU363063"/>
    </source>
</evidence>
<dbReference type="GO" id="GO:0016758">
    <property type="term" value="F:hexosyltransferase activity"/>
    <property type="evidence" value="ECO:0007669"/>
    <property type="project" value="InterPro"/>
</dbReference>
<evidence type="ECO:0000256" key="3">
    <source>
        <dbReference type="ARBA" id="ARBA00022676"/>
    </source>
</evidence>
<dbReference type="Proteomes" id="UP000215902">
    <property type="component" value="Unassembled WGS sequence"/>
</dbReference>
<keyword evidence="8 11" id="KW-0333">Golgi apparatus</keyword>
<sequence>PHKSMRNCIIFCGGSGSNPASFCPVNGCLFTLATGSVLLSLVAMLHGYLFCLPFSQFVYPLELDFNRLVLELESTPTASNVSWAVPINNKKFPALHPNSNRCANFEVGEGSKYRLLMLIKSALPNFAFRQALRATWANEMNTATVQIGYAFVLGGTHNSTAQAAVDREQITYGDLIQQAFVDAYFNNTYKLMFAIDWAAASCPGADFILFADDDYYVSTYNLVNLLGQLQANGYTAESLLVTGHVFSSPVPKRNLFNKWYTSLAEYPYTFWPPYPTGGAFLVSNRLCKQLSLAQRYVRYLRFDDVFLGIVLWKLGVRPIHNEHFYLGEVPKPFSRSVYASYTAVHLDKDLAALALIWRAMGFPVSLAPTVDEAGYESSAVAL</sequence>
<evidence type="ECO:0000256" key="7">
    <source>
        <dbReference type="ARBA" id="ARBA00022989"/>
    </source>
</evidence>
<keyword evidence="4" id="KW-0808">Transferase</keyword>
<evidence type="ECO:0000256" key="8">
    <source>
        <dbReference type="ARBA" id="ARBA00023034"/>
    </source>
</evidence>
<comment type="caution">
    <text evidence="12">The sequence shown here is derived from an EMBL/GenBank/DDBJ whole genome shotgun (WGS) entry which is preliminary data.</text>
</comment>
<dbReference type="InterPro" id="IPR029044">
    <property type="entry name" value="Nucleotide-diphossugar_trans"/>
</dbReference>
<reference evidence="12 13" key="1">
    <citation type="submission" date="2017-06" db="EMBL/GenBank/DDBJ databases">
        <title>A platform for efficient transgenesis in Macrostomum lignano, a flatworm model organism for stem cell research.</title>
        <authorList>
            <person name="Berezikov E."/>
        </authorList>
    </citation>
    <scope>NUCLEOTIDE SEQUENCE [LARGE SCALE GENOMIC DNA]</scope>
    <source>
        <strain evidence="12">DV1</strain>
        <tissue evidence="12">Whole organism</tissue>
    </source>
</reference>
<feature type="transmembrane region" description="Helical" evidence="11">
    <location>
        <begin position="29"/>
        <end position="51"/>
    </location>
</feature>
<comment type="subcellular location">
    <subcellularLocation>
        <location evidence="1 11">Golgi apparatus membrane</location>
        <topology evidence="1 11">Single-pass type II membrane protein</topology>
    </subcellularLocation>
</comment>
<dbReference type="Gene3D" id="3.90.550.50">
    <property type="match status" value="1"/>
</dbReference>
<keyword evidence="13" id="KW-1185">Reference proteome</keyword>
<evidence type="ECO:0000256" key="2">
    <source>
        <dbReference type="ARBA" id="ARBA00008661"/>
    </source>
</evidence>
<proteinExistence type="inferred from homology"/>
<evidence type="ECO:0000256" key="1">
    <source>
        <dbReference type="ARBA" id="ARBA00004323"/>
    </source>
</evidence>
<dbReference type="PANTHER" id="PTHR11214:SF349">
    <property type="entry name" value="BETA-1,3-GALACTOSYLTRANSFERASE BRN"/>
    <property type="match status" value="1"/>
</dbReference>
<organism evidence="12 13">
    <name type="scientific">Macrostomum lignano</name>
    <dbReference type="NCBI Taxonomy" id="282301"/>
    <lineage>
        <taxon>Eukaryota</taxon>
        <taxon>Metazoa</taxon>
        <taxon>Spiralia</taxon>
        <taxon>Lophotrochozoa</taxon>
        <taxon>Platyhelminthes</taxon>
        <taxon>Rhabditophora</taxon>
        <taxon>Macrostomorpha</taxon>
        <taxon>Macrostomida</taxon>
        <taxon>Macrostomidae</taxon>
        <taxon>Macrostomum</taxon>
    </lineage>
</organism>
<dbReference type="STRING" id="282301.A0A267G7T6"/>
<dbReference type="EC" id="2.4.1.-" evidence="11"/>
<protein>
    <recommendedName>
        <fullName evidence="11">Hexosyltransferase</fullName>
        <ecNumber evidence="11">2.4.1.-</ecNumber>
    </recommendedName>
</protein>
<dbReference type="Pfam" id="PF01762">
    <property type="entry name" value="Galactosyl_T"/>
    <property type="match status" value="1"/>
</dbReference>
<dbReference type="PANTHER" id="PTHR11214">
    <property type="entry name" value="BETA-1,3-N-ACETYLGLUCOSAMINYLTRANSFERASE"/>
    <property type="match status" value="1"/>
</dbReference>
<keyword evidence="9 11" id="KW-0472">Membrane</keyword>